<reference evidence="2 3" key="1">
    <citation type="submission" date="2023-08" db="EMBL/GenBank/DDBJ databases">
        <title>The draft genome sequence of Paracraurococcus sp. LOR1-02.</title>
        <authorList>
            <person name="Kingkaew E."/>
            <person name="Tanasupawat S."/>
        </authorList>
    </citation>
    <scope>NUCLEOTIDE SEQUENCE [LARGE SCALE GENOMIC DNA]</scope>
    <source>
        <strain evidence="2 3">LOR1-02</strain>
    </source>
</reference>
<accession>A0ABT9EA27</accession>
<gene>
    <name evidence="2" type="ORF">Q7A36_32275</name>
</gene>
<protein>
    <submittedName>
        <fullName evidence="2">Uncharacterized protein</fullName>
    </submittedName>
</protein>
<dbReference type="EMBL" id="JAUTWS010000068">
    <property type="protein sequence ID" value="MDO9713050.1"/>
    <property type="molecule type" value="Genomic_DNA"/>
</dbReference>
<proteinExistence type="predicted"/>
<name>A0ABT9EA27_9PROT</name>
<organism evidence="2 3">
    <name type="scientific">Paracraurococcus lichenis</name>
    <dbReference type="NCBI Taxonomy" id="3064888"/>
    <lineage>
        <taxon>Bacteria</taxon>
        <taxon>Pseudomonadati</taxon>
        <taxon>Pseudomonadota</taxon>
        <taxon>Alphaproteobacteria</taxon>
        <taxon>Acetobacterales</taxon>
        <taxon>Roseomonadaceae</taxon>
        <taxon>Paracraurococcus</taxon>
    </lineage>
</organism>
<evidence type="ECO:0000256" key="1">
    <source>
        <dbReference type="SAM" id="MobiDB-lite"/>
    </source>
</evidence>
<feature type="region of interest" description="Disordered" evidence="1">
    <location>
        <begin position="1"/>
        <end position="20"/>
    </location>
</feature>
<evidence type="ECO:0000313" key="2">
    <source>
        <dbReference type="EMBL" id="MDO9713050.1"/>
    </source>
</evidence>
<comment type="caution">
    <text evidence="2">The sequence shown here is derived from an EMBL/GenBank/DDBJ whole genome shotgun (WGS) entry which is preliminary data.</text>
</comment>
<keyword evidence="3" id="KW-1185">Reference proteome</keyword>
<evidence type="ECO:0000313" key="3">
    <source>
        <dbReference type="Proteomes" id="UP001243009"/>
    </source>
</evidence>
<dbReference type="Proteomes" id="UP001243009">
    <property type="component" value="Unassembled WGS sequence"/>
</dbReference>
<sequence>MAIAANIESMQNRGGRVGRPSNGMLLARAGEGSGAGVLVAALALGVATETEVAQIERGEAIGLAELGSEWGK</sequence>
<dbReference type="RefSeq" id="WP_305107911.1">
    <property type="nucleotide sequence ID" value="NZ_JAUTWS010000068.1"/>
</dbReference>